<keyword evidence="2" id="KW-0472">Membrane</keyword>
<evidence type="ECO:0008006" key="6">
    <source>
        <dbReference type="Google" id="ProtNLM"/>
    </source>
</evidence>
<organism evidence="4 5">
    <name type="scientific">Bipolaris oryzae ATCC 44560</name>
    <dbReference type="NCBI Taxonomy" id="930090"/>
    <lineage>
        <taxon>Eukaryota</taxon>
        <taxon>Fungi</taxon>
        <taxon>Dikarya</taxon>
        <taxon>Ascomycota</taxon>
        <taxon>Pezizomycotina</taxon>
        <taxon>Dothideomycetes</taxon>
        <taxon>Pleosporomycetidae</taxon>
        <taxon>Pleosporales</taxon>
        <taxon>Pleosporineae</taxon>
        <taxon>Pleosporaceae</taxon>
        <taxon>Bipolaris</taxon>
    </lineage>
</organism>
<evidence type="ECO:0000313" key="5">
    <source>
        <dbReference type="Proteomes" id="UP000054032"/>
    </source>
</evidence>
<feature type="region of interest" description="Disordered" evidence="1">
    <location>
        <begin position="179"/>
        <end position="209"/>
    </location>
</feature>
<evidence type="ECO:0000256" key="1">
    <source>
        <dbReference type="SAM" id="MobiDB-lite"/>
    </source>
</evidence>
<evidence type="ECO:0000256" key="2">
    <source>
        <dbReference type="SAM" id="Phobius"/>
    </source>
</evidence>
<reference evidence="4 5" key="1">
    <citation type="journal article" date="2013" name="PLoS Genet.">
        <title>Comparative genome structure, secondary metabolite, and effector coding capacity across Cochliobolus pathogens.</title>
        <authorList>
            <person name="Condon B.J."/>
            <person name="Leng Y."/>
            <person name="Wu D."/>
            <person name="Bushley K.E."/>
            <person name="Ohm R.A."/>
            <person name="Otillar R."/>
            <person name="Martin J."/>
            <person name="Schackwitz W."/>
            <person name="Grimwood J."/>
            <person name="MohdZainudin N."/>
            <person name="Xue C."/>
            <person name="Wang R."/>
            <person name="Manning V.A."/>
            <person name="Dhillon B."/>
            <person name="Tu Z.J."/>
            <person name="Steffenson B.J."/>
            <person name="Salamov A."/>
            <person name="Sun H."/>
            <person name="Lowry S."/>
            <person name="LaButti K."/>
            <person name="Han J."/>
            <person name="Copeland A."/>
            <person name="Lindquist E."/>
            <person name="Barry K."/>
            <person name="Schmutz J."/>
            <person name="Baker S.E."/>
            <person name="Ciuffetti L.M."/>
            <person name="Grigoriev I.V."/>
            <person name="Zhong S."/>
            <person name="Turgeon B.G."/>
        </authorList>
    </citation>
    <scope>NUCLEOTIDE SEQUENCE [LARGE SCALE GENOMIC DNA]</scope>
    <source>
        <strain evidence="4 5">ATCC 44560</strain>
    </source>
</reference>
<feature type="region of interest" description="Disordered" evidence="1">
    <location>
        <begin position="248"/>
        <end position="380"/>
    </location>
</feature>
<keyword evidence="5" id="KW-1185">Reference proteome</keyword>
<accession>W6ZSV1</accession>
<feature type="chain" id="PRO_5004887277" description="Mid2 domain-containing protein" evidence="3">
    <location>
        <begin position="21"/>
        <end position="380"/>
    </location>
</feature>
<dbReference type="RefSeq" id="XP_007682906.1">
    <property type="nucleotide sequence ID" value="XM_007684716.1"/>
</dbReference>
<protein>
    <recommendedName>
        <fullName evidence="6">Mid2 domain-containing protein</fullName>
    </recommendedName>
</protein>
<name>W6ZSV1_COCMI</name>
<evidence type="ECO:0000256" key="3">
    <source>
        <dbReference type="SAM" id="SignalP"/>
    </source>
</evidence>
<dbReference type="GeneID" id="19125885"/>
<dbReference type="KEGG" id="bor:COCMIDRAFT_81522"/>
<feature type="compositionally biased region" description="Low complexity" evidence="1">
    <location>
        <begin position="248"/>
        <end position="272"/>
    </location>
</feature>
<dbReference type="OrthoDB" id="3789992at2759"/>
<dbReference type="Proteomes" id="UP000054032">
    <property type="component" value="Unassembled WGS sequence"/>
</dbReference>
<keyword evidence="3" id="KW-0732">Signal</keyword>
<feature type="transmembrane region" description="Helical" evidence="2">
    <location>
        <begin position="211"/>
        <end position="233"/>
    </location>
</feature>
<feature type="compositionally biased region" description="Low complexity" evidence="1">
    <location>
        <begin position="314"/>
        <end position="328"/>
    </location>
</feature>
<feature type="signal peptide" evidence="3">
    <location>
        <begin position="1"/>
        <end position="20"/>
    </location>
</feature>
<proteinExistence type="predicted"/>
<keyword evidence="2" id="KW-0812">Transmembrane</keyword>
<dbReference type="AlphaFoldDB" id="W6ZSV1"/>
<dbReference type="STRING" id="930090.W6ZSV1"/>
<dbReference type="EMBL" id="KI963922">
    <property type="protein sequence ID" value="EUC50599.1"/>
    <property type="molecule type" value="Genomic_DNA"/>
</dbReference>
<sequence length="380" mass="39670">MASVMLGPLLLALLVQDGAAAIMAAPRAAITPAPVLKRAVTTIGYISTREYDGTTYWDTITANEQGNAIATSSNLFQICDPAKPCTFFSCSGDYVIMPSSSIFCGGESSTCSYWELATDINDKTPLTNYWCDAKTSVGGIIYRTTPEAAATNTAASTTSTRAAPSITFTSATNIATDVTSISSSGPGLGETNDGGSLTKPKKKSSTPIGPIVGGVVGGVAVLAGIIIAIWMILKRKKKNKTDTNNITQTAQVPPAAPPAVQQNAQQPPAGVQYYHEQKPVSQPQVQQVPPPQPYGHYDPNAQPAPAQPFYDPNAQTAYAQQSQAGYGAPSPDKTPAPLATGQQTHAYYADNAPISPVPQYSPSPSPAIPANVSELSSSRM</sequence>
<feature type="compositionally biased region" description="Pro residues" evidence="1">
    <location>
        <begin position="355"/>
        <end position="367"/>
    </location>
</feature>
<dbReference type="HOGENOM" id="CLU_727593_0_0_1"/>
<evidence type="ECO:0000313" key="4">
    <source>
        <dbReference type="EMBL" id="EUC50599.1"/>
    </source>
</evidence>
<keyword evidence="2" id="KW-1133">Transmembrane helix</keyword>
<gene>
    <name evidence="4" type="ORF">COCMIDRAFT_81522</name>
</gene>